<dbReference type="PANTHER" id="PTHR22952:SF175">
    <property type="entry name" value="PROTEIN ABSCISIC ACID-INSENSITIVE 5"/>
    <property type="match status" value="1"/>
</dbReference>
<dbReference type="PROSITE" id="PS50217">
    <property type="entry name" value="BZIP"/>
    <property type="match status" value="1"/>
</dbReference>
<evidence type="ECO:0000256" key="4">
    <source>
        <dbReference type="SAM" id="Coils"/>
    </source>
</evidence>
<evidence type="ECO:0000256" key="1">
    <source>
        <dbReference type="ARBA" id="ARBA00004123"/>
    </source>
</evidence>
<comment type="caution">
    <text evidence="7">The sequence shown here is derived from an EMBL/GenBank/DDBJ whole genome shotgun (WGS) entry which is preliminary data.</text>
</comment>
<evidence type="ECO:0000313" key="7">
    <source>
        <dbReference type="EMBL" id="KAL3646865.1"/>
    </source>
</evidence>
<protein>
    <recommendedName>
        <fullName evidence="6">BZIP domain-containing protein</fullName>
    </recommendedName>
</protein>
<dbReference type="Proteomes" id="UP001632038">
    <property type="component" value="Unassembled WGS sequence"/>
</dbReference>
<comment type="subcellular location">
    <subcellularLocation>
        <location evidence="1">Nucleus</location>
    </subcellularLocation>
</comment>
<dbReference type="GO" id="GO:0005634">
    <property type="term" value="C:nucleus"/>
    <property type="evidence" value="ECO:0007669"/>
    <property type="project" value="UniProtKB-SubCell"/>
</dbReference>
<dbReference type="GO" id="GO:0003677">
    <property type="term" value="F:DNA binding"/>
    <property type="evidence" value="ECO:0007669"/>
    <property type="project" value="UniProtKB-KW"/>
</dbReference>
<feature type="domain" description="BZIP" evidence="6">
    <location>
        <begin position="186"/>
        <end position="241"/>
    </location>
</feature>
<evidence type="ECO:0000259" key="6">
    <source>
        <dbReference type="PROSITE" id="PS50217"/>
    </source>
</evidence>
<dbReference type="AlphaFoldDB" id="A0ABD3DX94"/>
<sequence length="266" mass="29860">MDTMNLDEFLNSTWFTGDNQAQPKARGIPRQTSITISELFGSDSDNDVPIPNTKPASPPEEPIFERLSLEEYLFRAGFLDESDLPQAPPPPQQHNPCPNRGNFAVGNNYAARPVMVGGGVNTRVNNQGPAVERVYEGVGAPVLSPVSSDGVGPVQVVDRGSRKRRTGGRGKVVERQLQPRNLETPTERHQRRMIQNRESAARSRAIKQAYTTELEVDKKQLVKENEWLKERVAELEKKLSEQVRKRNQAIYLSKYERSEIAISNKT</sequence>
<name>A0ABD3DX94_9LAMI</name>
<gene>
    <name evidence="7" type="ORF">CASFOL_009409</name>
</gene>
<dbReference type="InterPro" id="IPR046347">
    <property type="entry name" value="bZIP_sf"/>
</dbReference>
<dbReference type="InterPro" id="IPR004827">
    <property type="entry name" value="bZIP"/>
</dbReference>
<proteinExistence type="predicted"/>
<keyword evidence="3" id="KW-0539">Nucleus</keyword>
<organism evidence="7 8">
    <name type="scientific">Castilleja foliolosa</name>
    <dbReference type="NCBI Taxonomy" id="1961234"/>
    <lineage>
        <taxon>Eukaryota</taxon>
        <taxon>Viridiplantae</taxon>
        <taxon>Streptophyta</taxon>
        <taxon>Embryophyta</taxon>
        <taxon>Tracheophyta</taxon>
        <taxon>Spermatophyta</taxon>
        <taxon>Magnoliopsida</taxon>
        <taxon>eudicotyledons</taxon>
        <taxon>Gunneridae</taxon>
        <taxon>Pentapetalae</taxon>
        <taxon>asterids</taxon>
        <taxon>lamiids</taxon>
        <taxon>Lamiales</taxon>
        <taxon>Orobanchaceae</taxon>
        <taxon>Pedicularideae</taxon>
        <taxon>Castillejinae</taxon>
        <taxon>Castilleja</taxon>
    </lineage>
</organism>
<dbReference type="SMART" id="SM00338">
    <property type="entry name" value="BRLZ"/>
    <property type="match status" value="1"/>
</dbReference>
<keyword evidence="8" id="KW-1185">Reference proteome</keyword>
<dbReference type="Gene3D" id="1.20.5.170">
    <property type="match status" value="1"/>
</dbReference>
<keyword evidence="2" id="KW-0238">DNA-binding</keyword>
<dbReference type="EMBL" id="JAVIJP010000011">
    <property type="protein sequence ID" value="KAL3646865.1"/>
    <property type="molecule type" value="Genomic_DNA"/>
</dbReference>
<feature type="coiled-coil region" evidence="4">
    <location>
        <begin position="218"/>
        <end position="245"/>
    </location>
</feature>
<keyword evidence="4" id="KW-0175">Coiled coil</keyword>
<dbReference type="InterPro" id="IPR043452">
    <property type="entry name" value="BZIP46-like"/>
</dbReference>
<dbReference type="SUPFAM" id="SSF57959">
    <property type="entry name" value="Leucine zipper domain"/>
    <property type="match status" value="1"/>
</dbReference>
<accession>A0ABD3DX94</accession>
<evidence type="ECO:0000256" key="3">
    <source>
        <dbReference type="ARBA" id="ARBA00023242"/>
    </source>
</evidence>
<reference evidence="8" key="1">
    <citation type="journal article" date="2024" name="IScience">
        <title>Strigolactones Initiate the Formation of Haustorium-like Structures in Castilleja.</title>
        <authorList>
            <person name="Buerger M."/>
            <person name="Peterson D."/>
            <person name="Chory J."/>
        </authorList>
    </citation>
    <scope>NUCLEOTIDE SEQUENCE [LARGE SCALE GENOMIC DNA]</scope>
</reference>
<evidence type="ECO:0000313" key="8">
    <source>
        <dbReference type="Proteomes" id="UP001632038"/>
    </source>
</evidence>
<dbReference type="Pfam" id="PF00170">
    <property type="entry name" value="bZIP_1"/>
    <property type="match status" value="1"/>
</dbReference>
<evidence type="ECO:0000256" key="2">
    <source>
        <dbReference type="ARBA" id="ARBA00023125"/>
    </source>
</evidence>
<dbReference type="PANTHER" id="PTHR22952">
    <property type="entry name" value="CAMP-RESPONSE ELEMENT BINDING PROTEIN-RELATED"/>
    <property type="match status" value="1"/>
</dbReference>
<evidence type="ECO:0000256" key="5">
    <source>
        <dbReference type="SAM" id="MobiDB-lite"/>
    </source>
</evidence>
<feature type="region of interest" description="Disordered" evidence="5">
    <location>
        <begin position="40"/>
        <end position="61"/>
    </location>
</feature>
<dbReference type="CDD" id="cd14707">
    <property type="entry name" value="bZIP_plant_BZIP46"/>
    <property type="match status" value="1"/>
</dbReference>